<feature type="binding site" evidence="21">
    <location>
        <position position="125"/>
    </location>
    <ligand>
        <name>substrate</name>
    </ligand>
</feature>
<keyword evidence="12 24" id="KW-0418">Kinase</keyword>
<evidence type="ECO:0000313" key="25">
    <source>
        <dbReference type="EMBL" id="CEK42469.1"/>
    </source>
</evidence>
<keyword evidence="13 22" id="KW-0067">ATP-binding</keyword>
<evidence type="ECO:0000256" key="2">
    <source>
        <dbReference type="ARBA" id="ARBA00005967"/>
    </source>
</evidence>
<evidence type="ECO:0000256" key="20">
    <source>
        <dbReference type="PIRSR" id="PIRSR600829-1"/>
    </source>
</evidence>
<comment type="similarity">
    <text evidence="2 24">Belongs to the bacterial diacylglycerol kinase family.</text>
</comment>
<evidence type="ECO:0000256" key="22">
    <source>
        <dbReference type="PIRSR" id="PIRSR600829-3"/>
    </source>
</evidence>
<keyword evidence="25" id="KW-0614">Plasmid</keyword>
<reference evidence="25" key="2">
    <citation type="submission" date="2015-06" db="EMBL/GenBank/DDBJ databases">
        <title>Environmentally co-occuring mercury resistance plasmids are genetically and phenotypically diverse and confer variable context-dependent fitness effects.</title>
        <authorList>
            <person name="Hall J.P.J."/>
            <person name="Harrison E."/>
            <person name="Lilley A.K."/>
            <person name="Paterson S."/>
            <person name="Spiers A.J."/>
            <person name="Brockhurst M.A."/>
        </authorList>
    </citation>
    <scope>NUCLEOTIDE SEQUENCE [LARGE SCALE GENOMIC DNA]</scope>
    <source>
        <strain evidence="25">SBW25</strain>
        <plasmid evidence="25">pQBR55</plasmid>
    </source>
</reference>
<keyword evidence="8 24" id="KW-0808">Transferase</keyword>
<name>A0A0G4E5P8_PSEFS</name>
<feature type="binding site" evidence="22">
    <location>
        <position position="132"/>
    </location>
    <ligand>
        <name>ATP</name>
        <dbReference type="ChEBI" id="CHEBI:30616"/>
    </ligand>
</feature>
<evidence type="ECO:0000256" key="24">
    <source>
        <dbReference type="RuleBase" id="RU363065"/>
    </source>
</evidence>
<evidence type="ECO:0000256" key="10">
    <source>
        <dbReference type="ARBA" id="ARBA00022723"/>
    </source>
</evidence>
<dbReference type="InterPro" id="IPR000829">
    <property type="entry name" value="DAGK"/>
</dbReference>
<keyword evidence="9 24" id="KW-0812">Transmembrane</keyword>
<feature type="binding site" evidence="21">
    <location>
        <position position="65"/>
    </location>
    <ligand>
        <name>substrate</name>
    </ligand>
</feature>
<comment type="caution">
    <text evidence="24">Lacks conserved residue(s) required for the propagation of feature annotation.</text>
</comment>
<comment type="cofactor">
    <cofactor evidence="23">
        <name>Mg(2+)</name>
        <dbReference type="ChEBI" id="CHEBI:18420"/>
    </cofactor>
    <text evidence="23">Mn(2+), Zn(2+), Cd(2+) and Co(2+) support activity to lesser extents.</text>
</comment>
<feature type="binding site" evidence="21">
    <location>
        <position position="111"/>
    </location>
    <ligand>
        <name>substrate</name>
    </ligand>
</feature>
<dbReference type="GO" id="GO:0005886">
    <property type="term" value="C:plasma membrane"/>
    <property type="evidence" value="ECO:0007669"/>
    <property type="project" value="UniProtKB-SubCell"/>
</dbReference>
<dbReference type="PROSITE" id="PS01069">
    <property type="entry name" value="DAGK_PROKAR"/>
    <property type="match status" value="1"/>
</dbReference>
<feature type="binding site" evidence="22">
    <location>
        <position position="84"/>
    </location>
    <ligand>
        <name>ATP</name>
        <dbReference type="ChEBI" id="CHEBI:30616"/>
    </ligand>
</feature>
<dbReference type="EMBL" id="LN713927">
    <property type="protein sequence ID" value="CEK42469.1"/>
    <property type="molecule type" value="Genomic_DNA"/>
</dbReference>
<feature type="binding site" evidence="22">
    <location>
        <position position="72"/>
    </location>
    <ligand>
        <name>ATP</name>
        <dbReference type="ChEBI" id="CHEBI:30616"/>
    </ligand>
</feature>
<evidence type="ECO:0000256" key="11">
    <source>
        <dbReference type="ARBA" id="ARBA00022741"/>
    </source>
</evidence>
<comment type="function">
    <text evidence="24">Catalyzes the ATP-dependent phosphorylation of sn-l,2-diacylglycerol (DAG) to phosphatidic acid. Involved in the recycling of diacylglycerol produced as a by-product during membrane-derived oligosaccharide (MDO) biosynthesis.</text>
</comment>
<dbReference type="PANTHER" id="PTHR34299:SF1">
    <property type="entry name" value="DIACYLGLYCEROL KINASE"/>
    <property type="match status" value="1"/>
</dbReference>
<feature type="transmembrane region" description="Helical" evidence="24">
    <location>
        <begin position="152"/>
        <end position="171"/>
    </location>
</feature>
<evidence type="ECO:0000256" key="13">
    <source>
        <dbReference type="ARBA" id="ARBA00022840"/>
    </source>
</evidence>
<dbReference type="InterPro" id="IPR033718">
    <property type="entry name" value="DAGK_prok"/>
</dbReference>
<evidence type="ECO:0000256" key="21">
    <source>
        <dbReference type="PIRSR" id="PIRSR600829-2"/>
    </source>
</evidence>
<keyword evidence="15 24" id="KW-1133">Transmembrane helix</keyword>
<evidence type="ECO:0000256" key="4">
    <source>
        <dbReference type="ARBA" id="ARBA00017575"/>
    </source>
</evidence>
<comment type="catalytic activity">
    <reaction evidence="24">
        <text>a 1,2-diacyl-sn-glycerol + ATP = a 1,2-diacyl-sn-glycero-3-phosphate + ADP + H(+)</text>
        <dbReference type="Rhea" id="RHEA:10272"/>
        <dbReference type="ChEBI" id="CHEBI:15378"/>
        <dbReference type="ChEBI" id="CHEBI:17815"/>
        <dbReference type="ChEBI" id="CHEBI:30616"/>
        <dbReference type="ChEBI" id="CHEBI:58608"/>
        <dbReference type="ChEBI" id="CHEBI:456216"/>
        <dbReference type="EC" id="2.7.1.107"/>
    </reaction>
</comment>
<evidence type="ECO:0000256" key="8">
    <source>
        <dbReference type="ARBA" id="ARBA00022679"/>
    </source>
</evidence>
<sequence length="173" mass="18716">MSENEIRTTQFYQSQGAEVFRGALYPPGLSASAERPCWSVAAMSNMPQSDELDALSLKGRSGFTRIIYATRYSLAGLRAAFQGEAAFRQLLLLNAVLLPLACLVDATPSERVLLILVPMLALIVELLNSAIESTVDRISLSIHPLSKQAKDMGSAAQLIALILIALTWGLILL</sequence>
<evidence type="ECO:0000256" key="12">
    <source>
        <dbReference type="ARBA" id="ARBA00022777"/>
    </source>
</evidence>
<organism evidence="25">
    <name type="scientific">Pseudomonas fluorescens (strain SBW25)</name>
    <dbReference type="NCBI Taxonomy" id="216595"/>
    <lineage>
        <taxon>Bacteria</taxon>
        <taxon>Pseudomonadati</taxon>
        <taxon>Pseudomonadota</taxon>
        <taxon>Gammaproteobacteria</taxon>
        <taxon>Pseudomonadales</taxon>
        <taxon>Pseudomonadaceae</taxon>
        <taxon>Pseudomonas</taxon>
    </lineage>
</organism>
<dbReference type="PANTHER" id="PTHR34299">
    <property type="entry name" value="DIACYLGLYCEROL KINASE"/>
    <property type="match status" value="1"/>
</dbReference>
<feature type="binding site" evidence="21">
    <location>
        <position position="154"/>
    </location>
    <ligand>
        <name>substrate</name>
    </ligand>
</feature>
<dbReference type="GO" id="GO:0005524">
    <property type="term" value="F:ATP binding"/>
    <property type="evidence" value="ECO:0007669"/>
    <property type="project" value="UniProtKB-KW"/>
</dbReference>
<keyword evidence="6" id="KW-0444">Lipid biosynthesis</keyword>
<accession>A0A0G4E5P8</accession>
<keyword evidence="19 24" id="KW-1208">Phospholipid metabolism</keyword>
<evidence type="ECO:0000256" key="16">
    <source>
        <dbReference type="ARBA" id="ARBA00023098"/>
    </source>
</evidence>
<feature type="binding site" evidence="23">
    <location>
        <position position="84"/>
    </location>
    <ligand>
        <name>a divalent metal cation</name>
        <dbReference type="ChEBI" id="CHEBI:60240"/>
    </ligand>
</feature>
<dbReference type="Gene3D" id="1.10.287.3610">
    <property type="match status" value="1"/>
</dbReference>
<keyword evidence="10 23" id="KW-0479">Metal-binding</keyword>
<evidence type="ECO:0000256" key="17">
    <source>
        <dbReference type="ARBA" id="ARBA00023136"/>
    </source>
</evidence>
<dbReference type="GO" id="GO:0004143">
    <property type="term" value="F:ATP-dependent diacylglycerol kinase activity"/>
    <property type="evidence" value="ECO:0007669"/>
    <property type="project" value="UniProtKB-EC"/>
</dbReference>
<evidence type="ECO:0000256" key="14">
    <source>
        <dbReference type="ARBA" id="ARBA00022842"/>
    </source>
</evidence>
<dbReference type="AlphaFoldDB" id="A0A0G4E5P8"/>
<feature type="active site" description="Proton acceptor" evidence="20">
    <location>
        <position position="125"/>
    </location>
</feature>
<geneLocation type="plasmid" evidence="25">
    <name>pQBR55</name>
</geneLocation>
<evidence type="ECO:0000256" key="15">
    <source>
        <dbReference type="ARBA" id="ARBA00022989"/>
    </source>
</evidence>
<keyword evidence="16 24" id="KW-0443">Lipid metabolism</keyword>
<evidence type="ECO:0000256" key="7">
    <source>
        <dbReference type="ARBA" id="ARBA00022519"/>
    </source>
</evidence>
<evidence type="ECO:0000256" key="18">
    <source>
        <dbReference type="ARBA" id="ARBA00023209"/>
    </source>
</evidence>
<gene>
    <name evidence="25" type="ORF">PQBR55_0090</name>
</gene>
<feature type="binding site" evidence="22">
    <location>
        <position position="65"/>
    </location>
    <ligand>
        <name>ATP</name>
        <dbReference type="ChEBI" id="CHEBI:30616"/>
    </ligand>
</feature>
<keyword evidence="14 23" id="KW-0460">Magnesium</keyword>
<feature type="binding site" evidence="23">
    <location>
        <position position="132"/>
    </location>
    <ligand>
        <name>a divalent metal cation</name>
        <dbReference type="ChEBI" id="CHEBI:60240"/>
    </ligand>
</feature>
<evidence type="ECO:0000256" key="6">
    <source>
        <dbReference type="ARBA" id="ARBA00022516"/>
    </source>
</evidence>
<dbReference type="Pfam" id="PF01219">
    <property type="entry name" value="DAGK_prokar"/>
    <property type="match status" value="1"/>
</dbReference>
<reference evidence="25" key="1">
    <citation type="submission" date="2014-12" db="EMBL/GenBank/DDBJ databases">
        <authorList>
            <person name="Hall J."/>
        </authorList>
    </citation>
    <scope>NUCLEOTIDE SEQUENCE [LARGE SCALE GENOMIC DNA]</scope>
    <source>
        <strain evidence="25">SBW25</strain>
        <plasmid evidence="25">pQBR55</plasmid>
    </source>
</reference>
<proteinExistence type="inferred from homology"/>
<evidence type="ECO:0000256" key="3">
    <source>
        <dbReference type="ARBA" id="ARBA00012133"/>
    </source>
</evidence>
<dbReference type="GO" id="GO:0006654">
    <property type="term" value="P:phosphatidic acid biosynthetic process"/>
    <property type="evidence" value="ECO:0007669"/>
    <property type="project" value="InterPro"/>
</dbReference>
<feature type="binding site" evidence="22">
    <location>
        <begin position="150"/>
        <end position="151"/>
    </location>
    <ligand>
        <name>ATP</name>
        <dbReference type="ChEBI" id="CHEBI:30616"/>
    </ligand>
</feature>
<keyword evidence="5" id="KW-1003">Cell membrane</keyword>
<evidence type="ECO:0000256" key="19">
    <source>
        <dbReference type="ARBA" id="ARBA00023264"/>
    </source>
</evidence>
<keyword evidence="18" id="KW-0594">Phospholipid biosynthesis</keyword>
<evidence type="ECO:0000256" key="5">
    <source>
        <dbReference type="ARBA" id="ARBA00022475"/>
    </source>
</evidence>
<dbReference type="CDD" id="cd14264">
    <property type="entry name" value="DAGK_IM"/>
    <property type="match status" value="1"/>
</dbReference>
<comment type="subcellular location">
    <subcellularLocation>
        <location evidence="1 24">Cell inner membrane</location>
        <topology evidence="1 24">Multi-pass membrane protein</topology>
    </subcellularLocation>
</comment>
<dbReference type="EC" id="2.7.1.107" evidence="3 24"/>
<evidence type="ECO:0000256" key="23">
    <source>
        <dbReference type="PIRSR" id="PIRSR600829-4"/>
    </source>
</evidence>
<evidence type="ECO:0000256" key="9">
    <source>
        <dbReference type="ARBA" id="ARBA00022692"/>
    </source>
</evidence>
<keyword evidence="17 24" id="KW-0472">Membrane</keyword>
<keyword evidence="11 22" id="KW-0547">Nucleotide-binding</keyword>
<dbReference type="InterPro" id="IPR036945">
    <property type="entry name" value="DAGK_sf"/>
</dbReference>
<feature type="transmembrane region" description="Helical" evidence="24">
    <location>
        <begin position="112"/>
        <end position="131"/>
    </location>
</feature>
<evidence type="ECO:0000256" key="1">
    <source>
        <dbReference type="ARBA" id="ARBA00004429"/>
    </source>
</evidence>
<dbReference type="GO" id="GO:0046872">
    <property type="term" value="F:metal ion binding"/>
    <property type="evidence" value="ECO:0007669"/>
    <property type="project" value="UniProtKB-KW"/>
</dbReference>
<keyword evidence="7 24" id="KW-0997">Cell inner membrane</keyword>
<protein>
    <recommendedName>
        <fullName evidence="4 24">Diacylglycerol kinase</fullName>
        <ecNumber evidence="3 24">2.7.1.107</ecNumber>
    </recommendedName>
</protein>